<name>A0A2U3K0R8_9FIRM</name>
<proteinExistence type="predicted"/>
<evidence type="ECO:0000313" key="1">
    <source>
        <dbReference type="EMBL" id="SPF33167.1"/>
    </source>
</evidence>
<protein>
    <submittedName>
        <fullName evidence="1">Uncharacterized protein</fullName>
    </submittedName>
</protein>
<dbReference type="EMBL" id="OMOF01000025">
    <property type="protein sequence ID" value="SPF33167.1"/>
    <property type="molecule type" value="Genomic_DNA"/>
</dbReference>
<reference evidence="2" key="1">
    <citation type="submission" date="2018-02" db="EMBL/GenBank/DDBJ databases">
        <authorList>
            <person name="Hausmann B."/>
        </authorList>
    </citation>
    <scope>NUCLEOTIDE SEQUENCE [LARGE SCALE GENOMIC DNA]</scope>
    <source>
        <strain evidence="2">Peat soil MAG SbF1</strain>
    </source>
</reference>
<organism evidence="1 2">
    <name type="scientific">Candidatus Desulfosporosinus infrequens</name>
    <dbReference type="NCBI Taxonomy" id="2043169"/>
    <lineage>
        <taxon>Bacteria</taxon>
        <taxon>Bacillati</taxon>
        <taxon>Bacillota</taxon>
        <taxon>Clostridia</taxon>
        <taxon>Eubacteriales</taxon>
        <taxon>Desulfitobacteriaceae</taxon>
        <taxon>Desulfosporosinus</taxon>
    </lineage>
</organism>
<dbReference type="AlphaFoldDB" id="A0A2U3K0R8"/>
<dbReference type="Proteomes" id="UP000238916">
    <property type="component" value="Unassembled WGS sequence"/>
</dbReference>
<sequence length="65" mass="7200">MLEGLMVLIAIAILIVTLYSDAGSAKKKHSSYFQTVQKPTKKALREVAMPDLSQNDGFFEKLNSL</sequence>
<evidence type="ECO:0000313" key="2">
    <source>
        <dbReference type="Proteomes" id="UP000238916"/>
    </source>
</evidence>
<dbReference type="OrthoDB" id="1799395at2"/>
<gene>
    <name evidence="1" type="ORF">SBF1_1200032</name>
</gene>
<accession>A0A2U3K0R8</accession>